<keyword evidence="3" id="KW-0479">Metal-binding</keyword>
<dbReference type="VEuPathDB" id="FungiDB:TREMEDRAFT_43180"/>
<dbReference type="GO" id="GO:0006515">
    <property type="term" value="P:protein quality control for misfolded or incompletely synthesized proteins"/>
    <property type="evidence" value="ECO:0007669"/>
    <property type="project" value="TreeGrafter"/>
</dbReference>
<evidence type="ECO:0000256" key="4">
    <source>
        <dbReference type="ARBA" id="ARBA00022801"/>
    </source>
</evidence>
<comment type="cofactor">
    <cofactor evidence="1">
        <name>Zn(2+)</name>
        <dbReference type="ChEBI" id="CHEBI:29105"/>
    </cofactor>
</comment>
<evidence type="ECO:0000256" key="2">
    <source>
        <dbReference type="ARBA" id="ARBA00022670"/>
    </source>
</evidence>
<dbReference type="InParanoid" id="A0A4Q1BN76"/>
<dbReference type="InterPro" id="IPR001915">
    <property type="entry name" value="Peptidase_M48"/>
</dbReference>
<evidence type="ECO:0000313" key="9">
    <source>
        <dbReference type="EMBL" id="RXK39294.1"/>
    </source>
</evidence>
<organism evidence="9 10">
    <name type="scientific">Tremella mesenterica</name>
    <name type="common">Jelly fungus</name>
    <dbReference type="NCBI Taxonomy" id="5217"/>
    <lineage>
        <taxon>Eukaryota</taxon>
        <taxon>Fungi</taxon>
        <taxon>Dikarya</taxon>
        <taxon>Basidiomycota</taxon>
        <taxon>Agaricomycotina</taxon>
        <taxon>Tremellomycetes</taxon>
        <taxon>Tremellales</taxon>
        <taxon>Tremellaceae</taxon>
        <taxon>Tremella</taxon>
    </lineage>
</organism>
<keyword evidence="2" id="KW-0645">Protease</keyword>
<keyword evidence="4" id="KW-0378">Hydrolase</keyword>
<keyword evidence="7" id="KW-0472">Membrane</keyword>
<dbReference type="GO" id="GO:0004222">
    <property type="term" value="F:metalloendopeptidase activity"/>
    <property type="evidence" value="ECO:0007669"/>
    <property type="project" value="InterPro"/>
</dbReference>
<evidence type="ECO:0000256" key="6">
    <source>
        <dbReference type="ARBA" id="ARBA00023049"/>
    </source>
</evidence>
<evidence type="ECO:0000256" key="1">
    <source>
        <dbReference type="ARBA" id="ARBA00001947"/>
    </source>
</evidence>
<feature type="domain" description="Peptidase M48" evidence="8">
    <location>
        <begin position="441"/>
        <end position="662"/>
    </location>
</feature>
<evidence type="ECO:0000256" key="5">
    <source>
        <dbReference type="ARBA" id="ARBA00022833"/>
    </source>
</evidence>
<keyword evidence="7" id="KW-1133">Transmembrane helix</keyword>
<dbReference type="GO" id="GO:0005743">
    <property type="term" value="C:mitochondrial inner membrane"/>
    <property type="evidence" value="ECO:0007669"/>
    <property type="project" value="TreeGrafter"/>
</dbReference>
<dbReference type="PANTHER" id="PTHR22726">
    <property type="entry name" value="METALLOENDOPEPTIDASE OMA1"/>
    <property type="match status" value="1"/>
</dbReference>
<dbReference type="GO" id="GO:0046872">
    <property type="term" value="F:metal ion binding"/>
    <property type="evidence" value="ECO:0007669"/>
    <property type="project" value="UniProtKB-KW"/>
</dbReference>
<dbReference type="OrthoDB" id="7464992at2759"/>
<sequence>MAAVRLLRPRLPSFRRWNLDSHRSSIHLWTAASPSTSPRPLPYASSLATPSSIAKGKHRDISSVFISDVDLYVSLPSSILTSRKVRRQLLKQAVRLAAFRPFHSSSRRNALPLIPAATAAILKSTSVLTAITAISRILISFFPLGTIAALRMVRGVRWLESSYKRPEATPEAEEFWKMWCEGERGKRIRREEAIALLEGEMSTDGAVQGPDGRVAYLIPIPPGTIHSPLVPGDLKQLSKDQRQQAMRWIQRIAFFLPPLPSASMTSFSHLSPMEQQQVEALRRHWISLRMSKDRLALSRWIVALAIGLPILLFTAVYIAALERVPLTGRWRLILLSPEEEDTISKSLAGPNWYRSVINLLTTENAPAPPLLPQTDWRWGWVEATLRRLESGVRGEIHPVFSPPPAKYPIKPRPRVSAMLHSALPGSEHPSGQEHLGVGPPFSLMLLRKDEPNAFSYGFGGNGASGIVVFSGLIDQILGPARAPPSTRFSSIFSTRPPHVTPTEDETLHLSWVLAHEMGHLLLSHQLETLSQQQVLWPSITNLTLDLVRAFIWPLTLMLGPTINDALANVGKTSANEMIDRYGQVGFQFAHELEADRAALRILALSGFDPMAAKAKFATSLADLHEIRPMDGDTSDSWTGRVFKLWSWATHPSAERRTAAIDAELDRWLEERSRSEVEV</sequence>
<feature type="transmembrane region" description="Helical" evidence="7">
    <location>
        <begin position="137"/>
        <end position="156"/>
    </location>
</feature>
<dbReference type="STRING" id="5217.A0A4Q1BN76"/>
<name>A0A4Q1BN76_TREME</name>
<dbReference type="AlphaFoldDB" id="A0A4Q1BN76"/>
<dbReference type="Proteomes" id="UP000289152">
    <property type="component" value="Unassembled WGS sequence"/>
</dbReference>
<comment type="caution">
    <text evidence="9">The sequence shown here is derived from an EMBL/GenBank/DDBJ whole genome shotgun (WGS) entry which is preliminary data.</text>
</comment>
<accession>A0A4Q1BN76</accession>
<feature type="transmembrane region" description="Helical" evidence="7">
    <location>
        <begin position="297"/>
        <end position="320"/>
    </location>
</feature>
<keyword evidence="5" id="KW-0862">Zinc</keyword>
<keyword evidence="10" id="KW-1185">Reference proteome</keyword>
<evidence type="ECO:0000259" key="8">
    <source>
        <dbReference type="Pfam" id="PF01435"/>
    </source>
</evidence>
<dbReference type="GO" id="GO:0034982">
    <property type="term" value="P:mitochondrial protein processing"/>
    <property type="evidence" value="ECO:0007669"/>
    <property type="project" value="TreeGrafter"/>
</dbReference>
<dbReference type="PANTHER" id="PTHR22726:SF18">
    <property type="entry name" value="PEPTIDASE M48 DOMAIN-CONTAINING PROTEIN"/>
    <property type="match status" value="1"/>
</dbReference>
<protein>
    <recommendedName>
        <fullName evidence="8">Peptidase M48 domain-containing protein</fullName>
    </recommendedName>
</protein>
<evidence type="ECO:0000256" key="3">
    <source>
        <dbReference type="ARBA" id="ARBA00022723"/>
    </source>
</evidence>
<keyword evidence="6" id="KW-0482">Metalloprotease</keyword>
<evidence type="ECO:0000256" key="7">
    <source>
        <dbReference type="SAM" id="Phobius"/>
    </source>
</evidence>
<proteinExistence type="predicted"/>
<keyword evidence="7" id="KW-0812">Transmembrane</keyword>
<dbReference type="Pfam" id="PF01435">
    <property type="entry name" value="Peptidase_M48"/>
    <property type="match status" value="1"/>
</dbReference>
<gene>
    <name evidence="9" type="ORF">M231_03373</name>
</gene>
<dbReference type="EMBL" id="SDIL01000033">
    <property type="protein sequence ID" value="RXK39294.1"/>
    <property type="molecule type" value="Genomic_DNA"/>
</dbReference>
<reference evidence="9 10" key="1">
    <citation type="submission" date="2016-06" db="EMBL/GenBank/DDBJ databases">
        <title>Evolution of pathogenesis and genome organization in the Tremellales.</title>
        <authorList>
            <person name="Cuomo C."/>
            <person name="Litvintseva A."/>
            <person name="Heitman J."/>
            <person name="Chen Y."/>
            <person name="Sun S."/>
            <person name="Springer D."/>
            <person name="Dromer F."/>
            <person name="Young S."/>
            <person name="Zeng Q."/>
            <person name="Chapman S."/>
            <person name="Gujja S."/>
            <person name="Saif S."/>
            <person name="Birren B."/>
        </authorList>
    </citation>
    <scope>NUCLEOTIDE SEQUENCE [LARGE SCALE GENOMIC DNA]</scope>
    <source>
        <strain evidence="9 10">ATCC 28783</strain>
    </source>
</reference>
<evidence type="ECO:0000313" key="10">
    <source>
        <dbReference type="Proteomes" id="UP000289152"/>
    </source>
</evidence>
<dbReference type="InterPro" id="IPR051156">
    <property type="entry name" value="Mito/Outer_Membr_Metalloprot"/>
</dbReference>